<protein>
    <submittedName>
        <fullName evidence="1">Uncharacterized protein</fullName>
    </submittedName>
</protein>
<proteinExistence type="predicted"/>
<gene>
    <name evidence="1" type="ORF">L21SP5_03173</name>
</gene>
<organism evidence="1 2">
    <name type="scientific">Salinivirga cyanobacteriivorans</name>
    <dbReference type="NCBI Taxonomy" id="1307839"/>
    <lineage>
        <taxon>Bacteria</taxon>
        <taxon>Pseudomonadati</taxon>
        <taxon>Bacteroidota</taxon>
        <taxon>Bacteroidia</taxon>
        <taxon>Bacteroidales</taxon>
        <taxon>Salinivirgaceae</taxon>
        <taxon>Salinivirga</taxon>
    </lineage>
</organism>
<dbReference type="KEGG" id="blq:L21SP5_03173"/>
<dbReference type="AlphaFoldDB" id="A0A0S2I3G6"/>
<evidence type="ECO:0000313" key="2">
    <source>
        <dbReference type="Proteomes" id="UP000064893"/>
    </source>
</evidence>
<sequence>MNYLEWNNAIGKWFFNEEKAEQEVQLFISKHDLVKIGREKELDGDTEKIFLDFIEAIRKGIPGQSLNGNILEHALYAYNKWQESPAKIDGIPVEYPLYLGYLTIFVLPLTESNQPDLRVDAYYPRVRTFLKKYELPTMPTQNEYYNWNSLWDDLFNWSFEEKNTELGYFEVHPFKNERWVYVGKPLSQSIFPIHALRQLPQFFETSGLVPGEEIEDNTFRKLLLANGERGLGLSERVLNAIRQSSNELGQSIISIVKKNYLEWTGNTDQYDSETETIKKGNTVAQLRLCIEGDKARGYKTYYRLYTKLDFPEDLTFLHDEREHKCQQFGKGWSKPLFLPFSEGMELQDDLNKWKAKFPEKDVRLLIEGKNFHLSGWVEVPYMVTSRMLLLVKEEQSPSIEEWGDCFSKGDFKKIPATGIPDSHVLYEICNPPINHPDIPVLQFKSEKRVMITGGLKTRARTWLNDLLPDVELENGRGKETVYLVYEDSDEKIPLKRKDIDQPVWTLPPDIKINRGFHVKVEGSKVKGEQLRNFIEGSQGKVELLNEGMLPARNQFGQIISSEESNSYVIGSKLLTEDERKLWLRQALYSREFRPQITKGKYLSSVENDFTGYNNLLVSFLTVKGESSSKDYFEAFESVYQEKFGPEEIESHPIELSRLKRWSLNYLDYMGILDYEYSTKKIVVNPPQFLLIPTCSGRKVLLIGGRTPELMQKVKAETEKEGLHLNLEPQDISLSPFILPPTVSVTGFDENDGNRIERKLRKVAEACSISFDPNKLPQFRLAEFSGNIDDYKSQLTPDERFDDSGWPARVFDVDQLHFIPIETRRIDKGFSLVEYRLTEYSFKHRLWMNDHPYDVNKNWGRFMILNRYRKEVIINDRKKNIVAIPAALPLPRLISEAMTLFSGKAPKRLFLEIEGINTWFNIYENIPPIFASNYFRKVGQTKKELTINL</sequence>
<evidence type="ECO:0000313" key="1">
    <source>
        <dbReference type="EMBL" id="ALO16788.1"/>
    </source>
</evidence>
<keyword evidence="2" id="KW-1185">Reference proteome</keyword>
<name>A0A0S2I3G6_9BACT</name>
<dbReference type="Proteomes" id="UP000064893">
    <property type="component" value="Chromosome"/>
</dbReference>
<dbReference type="RefSeq" id="WP_057954139.1">
    <property type="nucleotide sequence ID" value="NZ_CP013118.1"/>
</dbReference>
<reference evidence="1 2" key="1">
    <citation type="submission" date="2015-11" db="EMBL/GenBank/DDBJ databases">
        <title>Description and complete genome sequence of a novel strain predominating in hypersaline microbial mats and representing a new family of the Bacteriodetes phylum.</title>
        <authorList>
            <person name="Spring S."/>
            <person name="Bunk B."/>
            <person name="Sproer C."/>
            <person name="Klenk H.-P."/>
        </authorList>
    </citation>
    <scope>NUCLEOTIDE SEQUENCE [LARGE SCALE GENOMIC DNA]</scope>
    <source>
        <strain evidence="1 2">L21-Spi-D4</strain>
    </source>
</reference>
<accession>A0A0S2I3G6</accession>
<dbReference type="OrthoDB" id="800063at2"/>
<dbReference type="EMBL" id="CP013118">
    <property type="protein sequence ID" value="ALO16788.1"/>
    <property type="molecule type" value="Genomic_DNA"/>
</dbReference>
<dbReference type="STRING" id="1307839.L21SP5_03173"/>